<evidence type="ECO:0000256" key="1">
    <source>
        <dbReference type="SAM" id="MobiDB-lite"/>
    </source>
</evidence>
<evidence type="ECO:0000313" key="2">
    <source>
        <dbReference type="EMBL" id="GAA0173572.1"/>
    </source>
</evidence>
<reference evidence="2 3" key="1">
    <citation type="submission" date="2024-01" db="EMBL/GenBank/DDBJ databases">
        <title>The complete chloroplast genome sequence of Lithospermum erythrorhizon: insights into the phylogenetic relationship among Boraginaceae species and the maternal lineages of purple gromwells.</title>
        <authorList>
            <person name="Okada T."/>
            <person name="Watanabe K."/>
        </authorList>
    </citation>
    <scope>NUCLEOTIDE SEQUENCE [LARGE SCALE GENOMIC DNA]</scope>
</reference>
<dbReference type="Proteomes" id="UP001454036">
    <property type="component" value="Unassembled WGS sequence"/>
</dbReference>
<feature type="compositionally biased region" description="Polar residues" evidence="1">
    <location>
        <begin position="47"/>
        <end position="60"/>
    </location>
</feature>
<dbReference type="EMBL" id="BAABME010008666">
    <property type="protein sequence ID" value="GAA0173572.1"/>
    <property type="molecule type" value="Genomic_DNA"/>
</dbReference>
<evidence type="ECO:0000313" key="3">
    <source>
        <dbReference type="Proteomes" id="UP001454036"/>
    </source>
</evidence>
<feature type="region of interest" description="Disordered" evidence="1">
    <location>
        <begin position="41"/>
        <end position="60"/>
    </location>
</feature>
<name>A0AAV3RB23_LITER</name>
<sequence>MEYAAPPISLSLPEKSRHRSFRNLAFKYFCCPRNDDCHRNRNLGASGDTSQQPFHVSPLTSASQVQDLKKRKLDVMETRPSVWFLLLVVCPSLNLELVNPKSTCDF</sequence>
<organism evidence="2 3">
    <name type="scientific">Lithospermum erythrorhizon</name>
    <name type="common">Purple gromwell</name>
    <name type="synonym">Lithospermum officinale var. erythrorhizon</name>
    <dbReference type="NCBI Taxonomy" id="34254"/>
    <lineage>
        <taxon>Eukaryota</taxon>
        <taxon>Viridiplantae</taxon>
        <taxon>Streptophyta</taxon>
        <taxon>Embryophyta</taxon>
        <taxon>Tracheophyta</taxon>
        <taxon>Spermatophyta</taxon>
        <taxon>Magnoliopsida</taxon>
        <taxon>eudicotyledons</taxon>
        <taxon>Gunneridae</taxon>
        <taxon>Pentapetalae</taxon>
        <taxon>asterids</taxon>
        <taxon>lamiids</taxon>
        <taxon>Boraginales</taxon>
        <taxon>Boraginaceae</taxon>
        <taxon>Boraginoideae</taxon>
        <taxon>Lithospermeae</taxon>
        <taxon>Lithospermum</taxon>
    </lineage>
</organism>
<comment type="caution">
    <text evidence="2">The sequence shown here is derived from an EMBL/GenBank/DDBJ whole genome shotgun (WGS) entry which is preliminary data.</text>
</comment>
<accession>A0AAV3RB23</accession>
<keyword evidence="3" id="KW-1185">Reference proteome</keyword>
<protein>
    <submittedName>
        <fullName evidence="2">Uncharacterized protein</fullName>
    </submittedName>
</protein>
<gene>
    <name evidence="2" type="ORF">LIER_27160</name>
</gene>
<dbReference type="AlphaFoldDB" id="A0AAV3RB23"/>
<proteinExistence type="predicted"/>